<feature type="non-terminal residue" evidence="1">
    <location>
        <position position="97"/>
    </location>
</feature>
<dbReference type="AlphaFoldDB" id="A0A1T2KUV2"/>
<evidence type="ECO:0000313" key="2">
    <source>
        <dbReference type="Proteomes" id="UP000190198"/>
    </source>
</evidence>
<sequence>MVQLAGLILLLALLPAIVFATPNPADLLRARPVYTQFELVSRNQEVSFQRHEGRLYQPDPYGEGELQTSFELYTVPTSKPAPLVLVLAPYRGQTFVD</sequence>
<reference evidence="1 2" key="1">
    <citation type="submission" date="2016-11" db="EMBL/GenBank/DDBJ databases">
        <title>Mixed transmission modes and dynamic genome evolution in an obligate animal-bacterial symbiosis.</title>
        <authorList>
            <person name="Russell S.L."/>
            <person name="Corbett-Detig R.B."/>
            <person name="Cavanaugh C.M."/>
        </authorList>
    </citation>
    <scope>NUCLEOTIDE SEQUENCE [LARGE SCALE GENOMIC DNA]</scope>
    <source>
        <strain evidence="1">Sp-SM6</strain>
    </source>
</reference>
<accession>A0A1T2KUV2</accession>
<name>A0A1T2KUV2_9GAMM</name>
<comment type="caution">
    <text evidence="1">The sequence shown here is derived from an EMBL/GenBank/DDBJ whole genome shotgun (WGS) entry which is preliminary data.</text>
</comment>
<evidence type="ECO:0000313" key="1">
    <source>
        <dbReference type="EMBL" id="OOZ36639.1"/>
    </source>
</evidence>
<organism evidence="1 2">
    <name type="scientific">Solemya elarraichensis gill symbiont</name>
    <dbReference type="NCBI Taxonomy" id="1918949"/>
    <lineage>
        <taxon>Bacteria</taxon>
        <taxon>Pseudomonadati</taxon>
        <taxon>Pseudomonadota</taxon>
        <taxon>Gammaproteobacteria</taxon>
        <taxon>sulfur-oxidizing symbionts</taxon>
    </lineage>
</organism>
<proteinExistence type="predicted"/>
<protein>
    <submittedName>
        <fullName evidence="1">Uncharacterized protein</fullName>
    </submittedName>
</protein>
<keyword evidence="2" id="KW-1185">Reference proteome</keyword>
<gene>
    <name evidence="1" type="ORF">BOW52_10655</name>
</gene>
<dbReference type="Proteomes" id="UP000190198">
    <property type="component" value="Unassembled WGS sequence"/>
</dbReference>
<dbReference type="EMBL" id="MPRK01000316">
    <property type="protein sequence ID" value="OOZ36639.1"/>
    <property type="molecule type" value="Genomic_DNA"/>
</dbReference>